<evidence type="ECO:0000313" key="2">
    <source>
        <dbReference type="EMBL" id="WPU65150.1"/>
    </source>
</evidence>
<dbReference type="RefSeq" id="WP_321395228.1">
    <property type="nucleotide sequence ID" value="NZ_CP139487.1"/>
</dbReference>
<evidence type="ECO:0000313" key="3">
    <source>
        <dbReference type="Proteomes" id="UP001324634"/>
    </source>
</evidence>
<feature type="transmembrane region" description="Helical" evidence="1">
    <location>
        <begin position="73"/>
        <end position="94"/>
    </location>
</feature>
<dbReference type="AlphaFoldDB" id="A0AAX4HPL1"/>
<proteinExistence type="predicted"/>
<dbReference type="KEGG" id="psti:SOO65_00105"/>
<evidence type="ECO:0000256" key="1">
    <source>
        <dbReference type="SAM" id="Phobius"/>
    </source>
</evidence>
<keyword evidence="3" id="KW-1185">Reference proteome</keyword>
<dbReference type="Proteomes" id="UP001324634">
    <property type="component" value="Chromosome"/>
</dbReference>
<name>A0AAX4HPL1_9BACT</name>
<sequence length="164" mass="19737">MSILRPKFTRLIPSQESRAFHMERNRIYTPDKFQSYNDWFYFIHVDPFTRWIHAIGMVLGFILYYFSAYELWLTGFSLSVVVKFLIGVFFFYFLPLISHYFYDGGSAKSTPDKFHSTLIPVIHINVLTLTGRYDKWLRNFMVKYPFTREAWLLEEKEGSELVRR</sequence>
<accession>A0AAX4HPL1</accession>
<organism evidence="2 3">
    <name type="scientific">Peredibacter starrii</name>
    <dbReference type="NCBI Taxonomy" id="28202"/>
    <lineage>
        <taxon>Bacteria</taxon>
        <taxon>Pseudomonadati</taxon>
        <taxon>Bdellovibrionota</taxon>
        <taxon>Bacteriovoracia</taxon>
        <taxon>Bacteriovoracales</taxon>
        <taxon>Bacteriovoracaceae</taxon>
        <taxon>Peredibacter</taxon>
    </lineage>
</organism>
<keyword evidence="1" id="KW-0812">Transmembrane</keyword>
<keyword evidence="1" id="KW-0472">Membrane</keyword>
<protein>
    <submittedName>
        <fullName evidence="2">Uncharacterized protein</fullName>
    </submittedName>
</protein>
<dbReference type="EMBL" id="CP139487">
    <property type="protein sequence ID" value="WPU65150.1"/>
    <property type="molecule type" value="Genomic_DNA"/>
</dbReference>
<gene>
    <name evidence="2" type="ORF">SOO65_00105</name>
</gene>
<keyword evidence="1" id="KW-1133">Transmembrane helix</keyword>
<feature type="transmembrane region" description="Helical" evidence="1">
    <location>
        <begin position="48"/>
        <end position="66"/>
    </location>
</feature>
<reference evidence="2 3" key="1">
    <citation type="submission" date="2023-11" db="EMBL/GenBank/DDBJ databases">
        <title>Peredibacter starrii A3.12.</title>
        <authorList>
            <person name="Mitchell R.J."/>
        </authorList>
    </citation>
    <scope>NUCLEOTIDE SEQUENCE [LARGE SCALE GENOMIC DNA]</scope>
    <source>
        <strain evidence="2 3">A3.12</strain>
    </source>
</reference>